<evidence type="ECO:0000313" key="1">
    <source>
        <dbReference type="EMBL" id="OGX90363.1"/>
    </source>
</evidence>
<comment type="caution">
    <text evidence="1">The sequence shown here is derived from an EMBL/GenBank/DDBJ whole genome shotgun (WGS) entry which is preliminary data.</text>
</comment>
<sequence>MGDFLEPLFAAQPFGAQTLRISFGLHEYYPAEGPLAQTFGLVLRLHDPKKLDGDGSGDPFFDMSKPCPPQC</sequence>
<proteinExistence type="predicted"/>
<dbReference type="AlphaFoldDB" id="A0A1G1THR7"/>
<dbReference type="RefSeq" id="WP_070743166.1">
    <property type="nucleotide sequence ID" value="NZ_MDZA01000157.1"/>
</dbReference>
<organism evidence="1 2">
    <name type="scientific">Hymenobacter coccineus</name>
    <dbReference type="NCBI Taxonomy" id="1908235"/>
    <lineage>
        <taxon>Bacteria</taxon>
        <taxon>Pseudomonadati</taxon>
        <taxon>Bacteroidota</taxon>
        <taxon>Cytophagia</taxon>
        <taxon>Cytophagales</taxon>
        <taxon>Hymenobacteraceae</taxon>
        <taxon>Hymenobacter</taxon>
    </lineage>
</organism>
<accession>A0A1G1THR7</accession>
<dbReference type="Proteomes" id="UP000177506">
    <property type="component" value="Unassembled WGS sequence"/>
</dbReference>
<name>A0A1G1THR7_9BACT</name>
<keyword evidence="2" id="KW-1185">Reference proteome</keyword>
<dbReference type="EMBL" id="MDZA01000157">
    <property type="protein sequence ID" value="OGX90363.1"/>
    <property type="molecule type" value="Genomic_DNA"/>
</dbReference>
<gene>
    <name evidence="1" type="ORF">BEN49_23005</name>
</gene>
<protein>
    <submittedName>
        <fullName evidence="1">Uncharacterized protein</fullName>
    </submittedName>
</protein>
<evidence type="ECO:0000313" key="2">
    <source>
        <dbReference type="Proteomes" id="UP000177506"/>
    </source>
</evidence>
<dbReference type="OrthoDB" id="647860at2"/>
<reference evidence="1 2" key="1">
    <citation type="submission" date="2016-08" db="EMBL/GenBank/DDBJ databases">
        <title>Hymenobacter coccineus sp. nov., Hymenobacter lapidarius sp. nov. and Hymenobacter glacialis sp. nov., isolated from Antarctic soil.</title>
        <authorList>
            <person name="Sedlacek I."/>
            <person name="Kralova S."/>
            <person name="Kyrova K."/>
            <person name="Maslanova I."/>
            <person name="Stankova E."/>
            <person name="Vrbovska V."/>
            <person name="Nemec M."/>
            <person name="Bartak M."/>
            <person name="Svec P."/>
            <person name="Busse H.-J."/>
            <person name="Pantucek R."/>
        </authorList>
    </citation>
    <scope>NUCLEOTIDE SEQUENCE [LARGE SCALE GENOMIC DNA]</scope>
    <source>
        <strain evidence="1 2">CCM 8649</strain>
    </source>
</reference>